<accession>A0A1H3LYY5</accession>
<dbReference type="Gene3D" id="2.60.120.200">
    <property type="match status" value="1"/>
</dbReference>
<evidence type="ECO:0000313" key="2">
    <source>
        <dbReference type="EMBL" id="SDY69005.1"/>
    </source>
</evidence>
<evidence type="ECO:0008006" key="4">
    <source>
        <dbReference type="Google" id="ProtNLM"/>
    </source>
</evidence>
<keyword evidence="1" id="KW-0732">Signal</keyword>
<dbReference type="PROSITE" id="PS51318">
    <property type="entry name" value="TAT"/>
    <property type="match status" value="1"/>
</dbReference>
<feature type="chain" id="PRO_5011490541" description="Polysaccharide lyase" evidence="1">
    <location>
        <begin position="30"/>
        <end position="252"/>
    </location>
</feature>
<organism evidence="2 3">
    <name type="scientific">Amycolatopsis xylanica</name>
    <dbReference type="NCBI Taxonomy" id="589385"/>
    <lineage>
        <taxon>Bacteria</taxon>
        <taxon>Bacillati</taxon>
        <taxon>Actinomycetota</taxon>
        <taxon>Actinomycetes</taxon>
        <taxon>Pseudonocardiales</taxon>
        <taxon>Pseudonocardiaceae</taxon>
        <taxon>Amycolatopsis</taxon>
    </lineage>
</organism>
<dbReference type="EMBL" id="FNON01000006">
    <property type="protein sequence ID" value="SDY69005.1"/>
    <property type="molecule type" value="Genomic_DNA"/>
</dbReference>
<dbReference type="STRING" id="589385.SAMN05421504_106397"/>
<proteinExistence type="predicted"/>
<gene>
    <name evidence="2" type="ORF">SAMN05421504_106397</name>
</gene>
<reference evidence="2 3" key="1">
    <citation type="submission" date="2016-10" db="EMBL/GenBank/DDBJ databases">
        <authorList>
            <person name="de Groot N.N."/>
        </authorList>
    </citation>
    <scope>NUCLEOTIDE SEQUENCE [LARGE SCALE GENOMIC DNA]</scope>
    <source>
        <strain evidence="2 3">CPCC 202699</strain>
    </source>
</reference>
<dbReference type="RefSeq" id="WP_091293921.1">
    <property type="nucleotide sequence ID" value="NZ_FNON01000006.1"/>
</dbReference>
<name>A0A1H3LYY5_9PSEU</name>
<evidence type="ECO:0000256" key="1">
    <source>
        <dbReference type="SAM" id="SignalP"/>
    </source>
</evidence>
<dbReference type="OrthoDB" id="3612157at2"/>
<evidence type="ECO:0000313" key="3">
    <source>
        <dbReference type="Proteomes" id="UP000199515"/>
    </source>
</evidence>
<dbReference type="AlphaFoldDB" id="A0A1H3LYY5"/>
<protein>
    <recommendedName>
        <fullName evidence="4">Polysaccharide lyase</fullName>
    </recommendedName>
</protein>
<dbReference type="Proteomes" id="UP000199515">
    <property type="component" value="Unassembled WGS sequence"/>
</dbReference>
<dbReference type="InterPro" id="IPR006311">
    <property type="entry name" value="TAT_signal"/>
</dbReference>
<keyword evidence="3" id="KW-1185">Reference proteome</keyword>
<feature type="signal peptide" evidence="1">
    <location>
        <begin position="1"/>
        <end position="29"/>
    </location>
</feature>
<sequence>MTGFDRRKALTLGAGALGALALGVSPAQAASWQLRWSPTPAKDGLNAFEGLEDDRSHSHPGVKHIYTEGDHWRFDMHTQDRDGSDRQRNECKGMRGDGKTYPILKDTTWRIQYQAFWPSELTATTSFTHIAQMKVSDVGPPLFTLTPRAKGPKGGVLTIDGDSGGGRDLADYAPLQNKWIDVLFELKASHSGYLRVQIKNGSTVVHDSRKNADLWRDKNYLKPKWGVYRSIKSSGLKNCYQLIRNYQSYQLV</sequence>